<evidence type="ECO:0000256" key="3">
    <source>
        <dbReference type="ARBA" id="ARBA00022741"/>
    </source>
</evidence>
<dbReference type="PRINTS" id="PR00315">
    <property type="entry name" value="ELONGATNFCT"/>
</dbReference>
<dbReference type="SUPFAM" id="SSF50447">
    <property type="entry name" value="Translation proteins"/>
    <property type="match status" value="1"/>
</dbReference>
<keyword evidence="11" id="KW-1185">Reference proteome</keyword>
<evidence type="ECO:0000256" key="7">
    <source>
        <dbReference type="ARBA" id="ARBA00049117"/>
    </source>
</evidence>
<dbReference type="InterPro" id="IPR041095">
    <property type="entry name" value="EFG_II"/>
</dbReference>
<keyword evidence="2" id="KW-0963">Cytoplasm</keyword>
<keyword evidence="4" id="KW-0251">Elongation factor</keyword>
<dbReference type="InterPro" id="IPR005517">
    <property type="entry name" value="Transl_elong_EFG/EF2_IV"/>
</dbReference>
<dbReference type="GO" id="GO:1990904">
    <property type="term" value="C:ribonucleoprotein complex"/>
    <property type="evidence" value="ECO:0007669"/>
    <property type="project" value="TreeGrafter"/>
</dbReference>
<feature type="domain" description="Tr-type G" evidence="8">
    <location>
        <begin position="17"/>
        <end position="297"/>
    </location>
</feature>
<evidence type="ECO:0000313" key="9">
    <source>
        <dbReference type="EMBL" id="KAA8587248.1"/>
    </source>
</evidence>
<dbReference type="CDD" id="cd04096">
    <property type="entry name" value="eEF2_snRNP_like_C"/>
    <property type="match status" value="1"/>
</dbReference>
<dbReference type="InterPro" id="IPR005225">
    <property type="entry name" value="Small_GTP-bd"/>
</dbReference>
<dbReference type="SUPFAM" id="SSF54980">
    <property type="entry name" value="EF-G C-terminal domain-like"/>
    <property type="match status" value="2"/>
</dbReference>
<dbReference type="NCBIfam" id="TIGR00231">
    <property type="entry name" value="small_GTP"/>
    <property type="match status" value="1"/>
</dbReference>
<dbReference type="FunFam" id="3.40.50.300:FF:000058">
    <property type="entry name" value="Translation elongation factor 2"/>
    <property type="match status" value="1"/>
</dbReference>
<dbReference type="InterPro" id="IPR000640">
    <property type="entry name" value="EFG_V-like"/>
</dbReference>
<dbReference type="Proteomes" id="UP000327493">
    <property type="component" value="Chromosome 12"/>
</dbReference>
<evidence type="ECO:0000313" key="11">
    <source>
        <dbReference type="Proteomes" id="UP000327493"/>
    </source>
</evidence>
<dbReference type="Pfam" id="PF00009">
    <property type="entry name" value="GTP_EFTU"/>
    <property type="match status" value="1"/>
</dbReference>
<dbReference type="GO" id="GO:0043022">
    <property type="term" value="F:ribosome binding"/>
    <property type="evidence" value="ECO:0007669"/>
    <property type="project" value="TreeGrafter"/>
</dbReference>
<comment type="subcellular location">
    <subcellularLocation>
        <location evidence="1">Cytoplasm</location>
    </subcellularLocation>
</comment>
<dbReference type="GO" id="GO:0005525">
    <property type="term" value="F:GTP binding"/>
    <property type="evidence" value="ECO:0007669"/>
    <property type="project" value="UniProtKB-KW"/>
</dbReference>
<evidence type="ECO:0000256" key="6">
    <source>
        <dbReference type="ARBA" id="ARBA00023134"/>
    </source>
</evidence>
<dbReference type="CDD" id="cd03700">
    <property type="entry name" value="EF2_snRNP_like_II"/>
    <property type="match status" value="1"/>
</dbReference>
<dbReference type="Gene3D" id="2.40.30.10">
    <property type="entry name" value="Translation factors"/>
    <property type="match status" value="1"/>
</dbReference>
<proteinExistence type="predicted"/>
<evidence type="ECO:0000256" key="1">
    <source>
        <dbReference type="ARBA" id="ARBA00004496"/>
    </source>
</evidence>
<dbReference type="Gene3D" id="3.40.50.300">
    <property type="entry name" value="P-loop containing nucleotide triphosphate hydrolases"/>
    <property type="match status" value="1"/>
</dbReference>
<dbReference type="InterPro" id="IPR031157">
    <property type="entry name" value="G_TR_CS"/>
</dbReference>
<dbReference type="SUPFAM" id="SSF54211">
    <property type="entry name" value="Ribosomal protein S5 domain 2-like"/>
    <property type="match status" value="1"/>
</dbReference>
<dbReference type="GO" id="GO:0005829">
    <property type="term" value="C:cytosol"/>
    <property type="evidence" value="ECO:0007669"/>
    <property type="project" value="TreeGrafter"/>
</dbReference>
<dbReference type="InterPro" id="IPR004161">
    <property type="entry name" value="EFTu-like_2"/>
</dbReference>
<dbReference type="InterPro" id="IPR000795">
    <property type="entry name" value="T_Tr_GTP-bd_dom"/>
</dbReference>
<dbReference type="PROSITE" id="PS51722">
    <property type="entry name" value="G_TR_2"/>
    <property type="match status" value="1"/>
</dbReference>
<dbReference type="CDD" id="cd01885">
    <property type="entry name" value="EF2"/>
    <property type="match status" value="1"/>
</dbReference>
<dbReference type="FunFam" id="2.40.30.10:FF:000010">
    <property type="entry name" value="Translation elongation factor 2"/>
    <property type="match status" value="1"/>
</dbReference>
<dbReference type="Pfam" id="PF14492">
    <property type="entry name" value="EFG_III"/>
    <property type="match status" value="1"/>
</dbReference>
<dbReference type="CDD" id="cd16261">
    <property type="entry name" value="EF2_snRNP_III"/>
    <property type="match status" value="1"/>
</dbReference>
<comment type="catalytic activity">
    <reaction evidence="7">
        <text>GTP + H2O = GDP + phosphate + H(+)</text>
        <dbReference type="Rhea" id="RHEA:19669"/>
        <dbReference type="ChEBI" id="CHEBI:15377"/>
        <dbReference type="ChEBI" id="CHEBI:15378"/>
        <dbReference type="ChEBI" id="CHEBI:37565"/>
        <dbReference type="ChEBI" id="CHEBI:43474"/>
        <dbReference type="ChEBI" id="CHEBI:58189"/>
    </reaction>
    <physiologicalReaction direction="left-to-right" evidence="7">
        <dbReference type="Rhea" id="RHEA:19670"/>
    </physiologicalReaction>
</comment>
<dbReference type="InterPro" id="IPR014721">
    <property type="entry name" value="Ribsml_uS5_D2-typ_fold_subgr"/>
</dbReference>
<dbReference type="SUPFAM" id="SSF52540">
    <property type="entry name" value="P-loop containing nucleoside triphosphate hydrolases"/>
    <property type="match status" value="1"/>
</dbReference>
<dbReference type="Pfam" id="PF03144">
    <property type="entry name" value="GTP_EFTU_D2"/>
    <property type="match status" value="1"/>
</dbReference>
<dbReference type="InterPro" id="IPR020568">
    <property type="entry name" value="Ribosomal_Su5_D2-typ_SF"/>
</dbReference>
<dbReference type="InterPro" id="IPR027417">
    <property type="entry name" value="P-loop_NTPase"/>
</dbReference>
<dbReference type="Gene3D" id="3.90.1430.10">
    <property type="entry name" value="Yeast translation eEF2 (G' domain)"/>
    <property type="match status" value="1"/>
</dbReference>
<keyword evidence="5" id="KW-0648">Protein biosynthesis</keyword>
<keyword evidence="6" id="KW-0342">GTP-binding</keyword>
<dbReference type="InterPro" id="IPR035647">
    <property type="entry name" value="EFG_III/V"/>
</dbReference>
<comment type="caution">
    <text evidence="9">The sequence shown here is derived from an EMBL/GenBank/DDBJ whole genome shotgun (WGS) entry which is preliminary data.</text>
</comment>
<reference evidence="9 11" key="1">
    <citation type="submission" date="2019-08" db="EMBL/GenBank/DDBJ databases">
        <title>A chromosome-level genome assembly, high-density linkage maps, and genome scans reveal the genomic architecture of hybrid incompatibilities underlying speciation via character displacement in darters (Percidae: Etheostominae).</title>
        <authorList>
            <person name="Moran R.L."/>
            <person name="Catchen J.M."/>
            <person name="Fuller R.C."/>
        </authorList>
    </citation>
    <scope>NUCLEOTIDE SEQUENCE [LARGE SCALE GENOMIC DNA]</scope>
    <source>
        <strain evidence="9">EspeVRDwgs_2016</strain>
        <tissue evidence="9">Muscle</tissue>
    </source>
</reference>
<evidence type="ECO:0000259" key="8">
    <source>
        <dbReference type="PROSITE" id="PS51722"/>
    </source>
</evidence>
<dbReference type="SMART" id="SM00889">
    <property type="entry name" value="EFG_IV"/>
    <property type="match status" value="1"/>
</dbReference>
<dbReference type="EMBL" id="VOFY01000012">
    <property type="protein sequence ID" value="KAA8587248.1"/>
    <property type="molecule type" value="Genomic_DNA"/>
</dbReference>
<dbReference type="Gene3D" id="3.30.230.10">
    <property type="match status" value="1"/>
</dbReference>
<protein>
    <recommendedName>
        <fullName evidence="8">Tr-type G domain-containing protein</fullName>
    </recommendedName>
</protein>
<dbReference type="FunFam" id="3.30.70.240:FF:000003">
    <property type="entry name" value="Translation elongation factor 2"/>
    <property type="match status" value="1"/>
</dbReference>
<dbReference type="PANTHER" id="PTHR42908">
    <property type="entry name" value="TRANSLATION ELONGATION FACTOR-RELATED"/>
    <property type="match status" value="1"/>
</dbReference>
<evidence type="ECO:0000313" key="10">
    <source>
        <dbReference type="EMBL" id="KAA8587831.1"/>
    </source>
</evidence>
<dbReference type="AlphaFoldDB" id="A0A5J5CXQ3"/>
<name>A0A5J5CXQ3_9PERO</name>
<dbReference type="EMBL" id="VOFY01000012">
    <property type="protein sequence ID" value="KAA8587831.1"/>
    <property type="molecule type" value="Genomic_DNA"/>
</dbReference>
<evidence type="ECO:0000256" key="5">
    <source>
        <dbReference type="ARBA" id="ARBA00022917"/>
    </source>
</evidence>
<dbReference type="FunFam" id="3.30.230.10:FF:000006">
    <property type="entry name" value="Translation elongation factor 2"/>
    <property type="match status" value="1"/>
</dbReference>
<dbReference type="GO" id="GO:0003924">
    <property type="term" value="F:GTPase activity"/>
    <property type="evidence" value="ECO:0007669"/>
    <property type="project" value="InterPro"/>
</dbReference>
<dbReference type="Gene3D" id="3.30.70.870">
    <property type="entry name" value="Elongation Factor G (Translational Gtpase), domain 3"/>
    <property type="match status" value="1"/>
</dbReference>
<gene>
    <name evidence="9" type="ORF">FQN60_016110</name>
    <name evidence="10" type="ORF">FQN60_016693</name>
</gene>
<evidence type="ECO:0000256" key="4">
    <source>
        <dbReference type="ARBA" id="ARBA00022768"/>
    </source>
</evidence>
<dbReference type="PROSITE" id="PS00301">
    <property type="entry name" value="G_TR_1"/>
    <property type="match status" value="1"/>
</dbReference>
<dbReference type="Pfam" id="PF03764">
    <property type="entry name" value="EFG_IV"/>
    <property type="match status" value="1"/>
</dbReference>
<organism evidence="9 11">
    <name type="scientific">Etheostoma spectabile</name>
    <name type="common">orangethroat darter</name>
    <dbReference type="NCBI Taxonomy" id="54343"/>
    <lineage>
        <taxon>Eukaryota</taxon>
        <taxon>Metazoa</taxon>
        <taxon>Chordata</taxon>
        <taxon>Craniata</taxon>
        <taxon>Vertebrata</taxon>
        <taxon>Euteleostomi</taxon>
        <taxon>Actinopterygii</taxon>
        <taxon>Neopterygii</taxon>
        <taxon>Teleostei</taxon>
        <taxon>Neoteleostei</taxon>
        <taxon>Acanthomorphata</taxon>
        <taxon>Eupercaria</taxon>
        <taxon>Perciformes</taxon>
        <taxon>Percoidei</taxon>
        <taxon>Percidae</taxon>
        <taxon>Etheostomatinae</taxon>
        <taxon>Etheostoma</taxon>
    </lineage>
</organism>
<dbReference type="Gene3D" id="3.30.70.240">
    <property type="match status" value="1"/>
</dbReference>
<dbReference type="CDD" id="cd01681">
    <property type="entry name" value="aeEF2_snRNP_like_IV"/>
    <property type="match status" value="1"/>
</dbReference>
<accession>A0A5J5CXQ3</accession>
<dbReference type="Pfam" id="PF00679">
    <property type="entry name" value="EFG_C"/>
    <property type="match status" value="1"/>
</dbReference>
<sequence length="793" mass="88180">MVNFTVDQIRAIMDKKSNIRNMSVIAHVDHGKSTLTDSLVSKAGIIASSRAGETRFTDTRKDEQERCITIKSTAISMYYELADNDLAFIKQCVDGNGFLINLIDSPGHVDFSSEVTAALRVTDGALVVVDCVSGVCVQTETVLRQAIAERIKPVLMMNKMDRALLELQLEPDELFQTFQRIVENVNIDPVVGTVGFGSGLHGWAFTLKQFAEMYVAKFTAKGDGQLGPAERCKKVFDAIMNFKKDETAKLIEKLNVKLDSDDKEKEGKALLKAVMRRWLPAGEALLQMITIHLPSPVTAQKYRCELLYEGPGDDEAAMGIKNCDPKAPLVMYISKMVPTTDKGRFYAFGRVFSGCVSTGLKVRIMGPNYTPGKKEDLYIKPIQRTVLMMGRYVEPIEDVPCGNIVGLVGVDQFLVKTGTITTYEHAHNLRVMKFSVSPVVRVAVEAKNPADLPKLVEGLKRLAKSDPMVQCIIEESGEHIIAGAGELHLEICLKDLEEDHAGVPLKKSDPVVSYRETVTEESYQMCLSKSPNKHNRLFMKSRPFPDGLADDIEKGEVGHRQELKVRARYLADKYEWEVTEARKIWCFGPDGSGANLLVDVTKGVQYLNEIKDSVVAGFQWATKEGALCEENMRAVRFDIHDVTLHTDAIHRGGGQIIPTARRVLYACQLTAQPRLMEPVYLVEIQCPEQVVGGIYGVLNRKRGHVFEESQVIGTPMFVVKAYLPVNESFGFTADLRSNTGGQAFPQCIFDHWQILPGDPSDPTTKPFQVVAEIRKRKGLKEGIPAVDNYLDKL</sequence>
<dbReference type="PANTHER" id="PTHR42908:SF29">
    <property type="entry name" value="ELONGATION FACTOR 2B-RELATED"/>
    <property type="match status" value="1"/>
</dbReference>
<dbReference type="InterPro" id="IPR009000">
    <property type="entry name" value="Transl_B-barrel_sf"/>
</dbReference>
<evidence type="ECO:0000256" key="2">
    <source>
        <dbReference type="ARBA" id="ARBA00022490"/>
    </source>
</evidence>
<keyword evidence="3" id="KW-0547">Nucleotide-binding</keyword>
<dbReference type="FunFam" id="3.30.70.870:FF:000002">
    <property type="entry name" value="Translation elongation factor 2"/>
    <property type="match status" value="1"/>
</dbReference>
<dbReference type="SMART" id="SM00838">
    <property type="entry name" value="EFG_C"/>
    <property type="match status" value="1"/>
</dbReference>
<dbReference type="GO" id="GO:0003746">
    <property type="term" value="F:translation elongation factor activity"/>
    <property type="evidence" value="ECO:0007669"/>
    <property type="project" value="UniProtKB-KW"/>
</dbReference>